<keyword evidence="12" id="KW-1208">Phospholipid metabolism</keyword>
<dbReference type="GO" id="GO:0016020">
    <property type="term" value="C:membrane"/>
    <property type="evidence" value="ECO:0007669"/>
    <property type="project" value="UniProtKB-SubCell"/>
</dbReference>
<keyword evidence="7" id="KW-1133">Transmembrane helix</keyword>
<dbReference type="Gene3D" id="3.40.50.1820">
    <property type="entry name" value="alpha/beta hydrolase"/>
    <property type="match status" value="1"/>
</dbReference>
<dbReference type="PANTHER" id="PTHR48182:SF2">
    <property type="entry name" value="PROTEIN SERAC1"/>
    <property type="match status" value="1"/>
</dbReference>
<comment type="similarity">
    <text evidence="13">Belongs to the SERAC1 family.</text>
</comment>
<keyword evidence="5" id="KW-0812">Transmembrane</keyword>
<protein>
    <recommendedName>
        <fullName evidence="14">Protein SERAC1</fullName>
    </recommendedName>
    <alternativeName>
        <fullName evidence="15">Serine active site-containing protein 1</fullName>
    </alternativeName>
</protein>
<evidence type="ECO:0000256" key="1">
    <source>
        <dbReference type="ARBA" id="ARBA00004167"/>
    </source>
</evidence>
<evidence type="ECO:0000256" key="16">
    <source>
        <dbReference type="SAM" id="MobiDB-lite"/>
    </source>
</evidence>
<dbReference type="EMBL" id="KK116766">
    <property type="protein sequence ID" value="KFM68708.1"/>
    <property type="molecule type" value="Genomic_DNA"/>
</dbReference>
<evidence type="ECO:0000256" key="10">
    <source>
        <dbReference type="ARBA" id="ARBA00023136"/>
    </source>
</evidence>
<keyword evidence="18" id="KW-1185">Reference proteome</keyword>
<dbReference type="Gene3D" id="1.25.10.10">
    <property type="entry name" value="Leucine-rich Repeat Variant"/>
    <property type="match status" value="1"/>
</dbReference>
<dbReference type="InterPro" id="IPR029058">
    <property type="entry name" value="AB_hydrolase_fold"/>
</dbReference>
<evidence type="ECO:0000256" key="4">
    <source>
        <dbReference type="ARBA" id="ARBA00022516"/>
    </source>
</evidence>
<evidence type="ECO:0000256" key="15">
    <source>
        <dbReference type="ARBA" id="ARBA00041701"/>
    </source>
</evidence>
<evidence type="ECO:0000256" key="9">
    <source>
        <dbReference type="ARBA" id="ARBA00023128"/>
    </source>
</evidence>
<feature type="non-terminal residue" evidence="17">
    <location>
        <position position="479"/>
    </location>
</feature>
<dbReference type="InterPro" id="IPR052374">
    <property type="entry name" value="SERAC1"/>
</dbReference>
<keyword evidence="10" id="KW-0472">Membrane</keyword>
<gene>
    <name evidence="17" type="ORF">X975_12338</name>
</gene>
<sequence length="479" mass="55335">MWKKKIILYAAAFTGSCYIFPWTNKLCTNHLQAVCDSPSVPELENVCSYIYLPENHGHEFYDAFSPTWYLSQQNIPSYWKLLMLSKCKDRAVRHQAIKALSEIPKLESWQYTMISQAADSRTSVGLARMPKVNTSFFLSPSFRDLEEESLQLELLLFLMALPIHGVDVCVQRLSKRAIIFANRLFEHEFTWDYELEDLTNIYHSQQKRKAVVTFHKLCLEAILAHSAVKSHKYIMVEKGVMKLLLKILKCHENDYQFQSLIAQILANFSLEEEFAKIFSVTGWIGILASWKISPYVEVNLPAAKALANLDKDDFHHSLYDSGVYLLHPHNRQGPRDHLADIIFVHGILGATFWTWRQHDHQRKSNMSSSEKQSKPDQDTDNESYNSLNYTLCWPKDWLARDFPNLRLISVDYNTCLSNWKSQCLQRKEKDSLDVKAKDILQKLLLSKIGERPIVWVAHSMGGLLVKQMLVEAAASTDEK</sequence>
<dbReference type="GO" id="GO:0005739">
    <property type="term" value="C:mitochondrion"/>
    <property type="evidence" value="ECO:0007669"/>
    <property type="project" value="UniProtKB-SubCell"/>
</dbReference>
<dbReference type="OMA" id="CHENDYQ"/>
<dbReference type="PANTHER" id="PTHR48182">
    <property type="entry name" value="PROTEIN SERAC1"/>
    <property type="match status" value="1"/>
</dbReference>
<evidence type="ECO:0000256" key="5">
    <source>
        <dbReference type="ARBA" id="ARBA00022692"/>
    </source>
</evidence>
<keyword evidence="6" id="KW-0256">Endoplasmic reticulum</keyword>
<name>A0A087TUB9_STEMI</name>
<keyword evidence="4" id="KW-0444">Lipid biosynthesis</keyword>
<dbReference type="Proteomes" id="UP000054359">
    <property type="component" value="Unassembled WGS sequence"/>
</dbReference>
<feature type="region of interest" description="Disordered" evidence="16">
    <location>
        <begin position="363"/>
        <end position="382"/>
    </location>
</feature>
<dbReference type="PROSITE" id="PS51257">
    <property type="entry name" value="PROKAR_LIPOPROTEIN"/>
    <property type="match status" value="1"/>
</dbReference>
<keyword evidence="11" id="KW-0594">Phospholipid biosynthesis</keyword>
<evidence type="ECO:0000256" key="8">
    <source>
        <dbReference type="ARBA" id="ARBA00023098"/>
    </source>
</evidence>
<evidence type="ECO:0000256" key="3">
    <source>
        <dbReference type="ARBA" id="ARBA00004240"/>
    </source>
</evidence>
<keyword evidence="9" id="KW-0496">Mitochondrion</keyword>
<evidence type="ECO:0000256" key="7">
    <source>
        <dbReference type="ARBA" id="ARBA00022989"/>
    </source>
</evidence>
<dbReference type="SUPFAM" id="SSF48371">
    <property type="entry name" value="ARM repeat"/>
    <property type="match status" value="1"/>
</dbReference>
<comment type="subcellular location">
    <subcellularLocation>
        <location evidence="3">Endoplasmic reticulum</location>
    </subcellularLocation>
    <subcellularLocation>
        <location evidence="1">Membrane</location>
        <topology evidence="1">Single-pass membrane protein</topology>
    </subcellularLocation>
    <subcellularLocation>
        <location evidence="2">Mitochondrion</location>
    </subcellularLocation>
</comment>
<accession>A0A087TUB9</accession>
<dbReference type="GO" id="GO:0008654">
    <property type="term" value="P:phospholipid biosynthetic process"/>
    <property type="evidence" value="ECO:0007669"/>
    <property type="project" value="UniProtKB-KW"/>
</dbReference>
<dbReference type="OrthoDB" id="5086500at2759"/>
<evidence type="ECO:0000256" key="11">
    <source>
        <dbReference type="ARBA" id="ARBA00023209"/>
    </source>
</evidence>
<evidence type="ECO:0000313" key="17">
    <source>
        <dbReference type="EMBL" id="KFM68708.1"/>
    </source>
</evidence>
<evidence type="ECO:0000256" key="13">
    <source>
        <dbReference type="ARBA" id="ARBA00038024"/>
    </source>
</evidence>
<dbReference type="InterPro" id="IPR016024">
    <property type="entry name" value="ARM-type_fold"/>
</dbReference>
<reference evidence="17 18" key="1">
    <citation type="submission" date="2013-11" db="EMBL/GenBank/DDBJ databases">
        <title>Genome sequencing of Stegodyphus mimosarum.</title>
        <authorList>
            <person name="Bechsgaard J."/>
        </authorList>
    </citation>
    <scope>NUCLEOTIDE SEQUENCE [LARGE SCALE GENOMIC DNA]</scope>
</reference>
<proteinExistence type="inferred from homology"/>
<evidence type="ECO:0000313" key="18">
    <source>
        <dbReference type="Proteomes" id="UP000054359"/>
    </source>
</evidence>
<dbReference type="AlphaFoldDB" id="A0A087TUB9"/>
<evidence type="ECO:0000256" key="2">
    <source>
        <dbReference type="ARBA" id="ARBA00004173"/>
    </source>
</evidence>
<evidence type="ECO:0000256" key="12">
    <source>
        <dbReference type="ARBA" id="ARBA00023264"/>
    </source>
</evidence>
<evidence type="ECO:0000256" key="6">
    <source>
        <dbReference type="ARBA" id="ARBA00022824"/>
    </source>
</evidence>
<keyword evidence="8" id="KW-0443">Lipid metabolism</keyword>
<dbReference type="InterPro" id="IPR011989">
    <property type="entry name" value="ARM-like"/>
</dbReference>
<dbReference type="STRING" id="407821.A0A087TUB9"/>
<evidence type="ECO:0000256" key="14">
    <source>
        <dbReference type="ARBA" id="ARBA00040991"/>
    </source>
</evidence>
<dbReference type="SUPFAM" id="SSF53474">
    <property type="entry name" value="alpha/beta-Hydrolases"/>
    <property type="match status" value="1"/>
</dbReference>
<dbReference type="GO" id="GO:0005783">
    <property type="term" value="C:endoplasmic reticulum"/>
    <property type="evidence" value="ECO:0007669"/>
    <property type="project" value="UniProtKB-SubCell"/>
</dbReference>
<organism evidence="17 18">
    <name type="scientific">Stegodyphus mimosarum</name>
    <name type="common">African social velvet spider</name>
    <dbReference type="NCBI Taxonomy" id="407821"/>
    <lineage>
        <taxon>Eukaryota</taxon>
        <taxon>Metazoa</taxon>
        <taxon>Ecdysozoa</taxon>
        <taxon>Arthropoda</taxon>
        <taxon>Chelicerata</taxon>
        <taxon>Arachnida</taxon>
        <taxon>Araneae</taxon>
        <taxon>Araneomorphae</taxon>
        <taxon>Entelegynae</taxon>
        <taxon>Eresoidea</taxon>
        <taxon>Eresidae</taxon>
        <taxon>Stegodyphus</taxon>
    </lineage>
</organism>